<dbReference type="AlphaFoldDB" id="A0AB38VU77"/>
<dbReference type="CDD" id="cd02440">
    <property type="entry name" value="AdoMet_MTases"/>
    <property type="match status" value="1"/>
</dbReference>
<evidence type="ECO:0000256" key="4">
    <source>
        <dbReference type="ARBA" id="ARBA00022679"/>
    </source>
</evidence>
<dbReference type="Pfam" id="PF02390">
    <property type="entry name" value="Methyltransf_4"/>
    <property type="match status" value="1"/>
</dbReference>
<feature type="binding site" evidence="7">
    <location>
        <position position="207"/>
    </location>
    <ligand>
        <name>S-adenosyl-L-methionine</name>
        <dbReference type="ChEBI" id="CHEBI:59789"/>
    </ligand>
</feature>
<accession>A0AB38VU77</accession>
<dbReference type="PROSITE" id="PS51625">
    <property type="entry name" value="SAM_MT_TRMB"/>
    <property type="match status" value="1"/>
</dbReference>
<dbReference type="InterPro" id="IPR055361">
    <property type="entry name" value="tRNA_methyltr_TrmB_bact"/>
</dbReference>
<dbReference type="GO" id="GO:0043527">
    <property type="term" value="C:tRNA methyltransferase complex"/>
    <property type="evidence" value="ECO:0007669"/>
    <property type="project" value="TreeGrafter"/>
</dbReference>
<feature type="binding site" evidence="7">
    <location>
        <position position="157"/>
    </location>
    <ligand>
        <name>S-adenosyl-L-methionine</name>
        <dbReference type="ChEBI" id="CHEBI:59789"/>
    </ligand>
</feature>
<organism evidence="9 10">
    <name type="scientific">Corynebacterium kutscheri</name>
    <dbReference type="NCBI Taxonomy" id="35755"/>
    <lineage>
        <taxon>Bacteria</taxon>
        <taxon>Bacillati</taxon>
        <taxon>Actinomycetota</taxon>
        <taxon>Actinomycetes</taxon>
        <taxon>Mycobacteriales</taxon>
        <taxon>Corynebacteriaceae</taxon>
        <taxon>Corynebacterium</taxon>
    </lineage>
</organism>
<comment type="catalytic activity">
    <reaction evidence="1 7">
        <text>guanosine(46) in tRNA + S-adenosyl-L-methionine = N(7)-methylguanosine(46) in tRNA + S-adenosyl-L-homocysteine</text>
        <dbReference type="Rhea" id="RHEA:42708"/>
        <dbReference type="Rhea" id="RHEA-COMP:10188"/>
        <dbReference type="Rhea" id="RHEA-COMP:10189"/>
        <dbReference type="ChEBI" id="CHEBI:57856"/>
        <dbReference type="ChEBI" id="CHEBI:59789"/>
        <dbReference type="ChEBI" id="CHEBI:74269"/>
        <dbReference type="ChEBI" id="CHEBI:74480"/>
        <dbReference type="EC" id="2.1.1.33"/>
    </reaction>
</comment>
<feature type="binding site" evidence="7">
    <location>
        <begin position="281"/>
        <end position="284"/>
    </location>
    <ligand>
        <name>substrate</name>
    </ligand>
</feature>
<feature type="binding site" evidence="7">
    <location>
        <position position="184"/>
    </location>
    <ligand>
        <name>S-adenosyl-L-methionine</name>
        <dbReference type="ChEBI" id="CHEBI:59789"/>
    </ligand>
</feature>
<dbReference type="EMBL" id="LR134377">
    <property type="protein sequence ID" value="VEH05953.1"/>
    <property type="molecule type" value="Genomic_DNA"/>
</dbReference>
<evidence type="ECO:0000313" key="10">
    <source>
        <dbReference type="Proteomes" id="UP000271380"/>
    </source>
</evidence>
<evidence type="ECO:0000256" key="8">
    <source>
        <dbReference type="SAM" id="MobiDB-lite"/>
    </source>
</evidence>
<dbReference type="PANTHER" id="PTHR23417:SF14">
    <property type="entry name" value="PENTACOTRIPEPTIDE-REPEAT REGION OF PRORP DOMAIN-CONTAINING PROTEIN"/>
    <property type="match status" value="1"/>
</dbReference>
<comment type="function">
    <text evidence="2 7">Catalyzes the formation of N(7)-methylguanine at position 46 (m7G46) in tRNA.</text>
</comment>
<evidence type="ECO:0000256" key="7">
    <source>
        <dbReference type="HAMAP-Rule" id="MF_01057"/>
    </source>
</evidence>
<keyword evidence="6 7" id="KW-0819">tRNA processing</keyword>
<dbReference type="Gene3D" id="3.40.50.150">
    <property type="entry name" value="Vaccinia Virus protein VP39"/>
    <property type="match status" value="1"/>
</dbReference>
<sequence>MNIILQKGRILGMSCSDNTNNSDFPTNLGHTHVPTQSKHQKAPTPTNTVQVTPVNDTQTNSNRRFQTDFNSEFGNTLDYPRLGTVSFRRGTLTDNQAALWDKHWPILGKELSDEHIDIDQWFNRQAKRTIVEIGSGTGTSTAAMAPLESDTNIIAVELYKPGLAKLLGSIVRNDIDNIRMIRGDGVEVLTRMFNPESLDGVRIFFPDPWPKARHHKRRIIQSGVLNLIASRLKPGGVLHVATDHADYAEWISELVKIEPLLEYMGWPWNECPQLVDRQVITKFEGKGLEKDHTITEFLWRKVNN</sequence>
<protein>
    <recommendedName>
        <fullName evidence="7">tRNA (guanine-N(7)-)-methyltransferase</fullName>
        <ecNumber evidence="7">2.1.1.33</ecNumber>
    </recommendedName>
    <alternativeName>
        <fullName evidence="7">tRNA (guanine(46)-N(7))-methyltransferase</fullName>
    </alternativeName>
    <alternativeName>
        <fullName evidence="7">tRNA(m7G46)-methyltransferase</fullName>
    </alternativeName>
</protein>
<comment type="pathway">
    <text evidence="7">tRNA modification; N(7)-methylguanine-tRNA biosynthesis.</text>
</comment>
<feature type="binding site" evidence="7">
    <location>
        <position position="211"/>
    </location>
    <ligand>
        <name>substrate</name>
    </ligand>
</feature>
<dbReference type="NCBIfam" id="TIGR00091">
    <property type="entry name" value="tRNA (guanosine(46)-N7)-methyltransferase TrmB"/>
    <property type="match status" value="1"/>
</dbReference>
<feature type="binding site" evidence="7">
    <location>
        <position position="132"/>
    </location>
    <ligand>
        <name>S-adenosyl-L-methionine</name>
        <dbReference type="ChEBI" id="CHEBI:59789"/>
    </ligand>
</feature>
<gene>
    <name evidence="7 9" type="primary">trmB</name>
    <name evidence="9" type="ORF">NCTC949_00875</name>
</gene>
<dbReference type="GO" id="GO:0008176">
    <property type="term" value="F:tRNA (guanine(46)-N7)-methyltransferase activity"/>
    <property type="evidence" value="ECO:0007669"/>
    <property type="project" value="UniProtKB-UniRule"/>
</dbReference>
<keyword evidence="5 7" id="KW-0949">S-adenosyl-L-methionine</keyword>
<dbReference type="InterPro" id="IPR029063">
    <property type="entry name" value="SAM-dependent_MTases_sf"/>
</dbReference>
<feature type="binding site" evidence="7">
    <location>
        <position position="243"/>
    </location>
    <ligand>
        <name>substrate</name>
    </ligand>
</feature>
<dbReference type="PANTHER" id="PTHR23417">
    <property type="entry name" value="3-DEOXY-D-MANNO-OCTULOSONIC-ACID TRANSFERASE/TRNA GUANINE-N 7 - -METHYLTRANSFERASE"/>
    <property type="match status" value="1"/>
</dbReference>
<proteinExistence type="inferred from homology"/>
<feature type="compositionally biased region" description="Polar residues" evidence="8">
    <location>
        <begin position="22"/>
        <end position="37"/>
    </location>
</feature>
<evidence type="ECO:0000256" key="6">
    <source>
        <dbReference type="ARBA" id="ARBA00022694"/>
    </source>
</evidence>
<feature type="region of interest" description="Disordered" evidence="8">
    <location>
        <begin position="22"/>
        <end position="47"/>
    </location>
</feature>
<evidence type="ECO:0000256" key="1">
    <source>
        <dbReference type="ARBA" id="ARBA00000142"/>
    </source>
</evidence>
<dbReference type="SUPFAM" id="SSF53335">
    <property type="entry name" value="S-adenosyl-L-methionine-dependent methyltransferases"/>
    <property type="match status" value="1"/>
</dbReference>
<dbReference type="EC" id="2.1.1.33" evidence="7"/>
<dbReference type="HAMAP" id="MF_01057">
    <property type="entry name" value="tRNA_methyltr_TrmB"/>
    <property type="match status" value="1"/>
</dbReference>
<evidence type="ECO:0000256" key="3">
    <source>
        <dbReference type="ARBA" id="ARBA00022603"/>
    </source>
</evidence>
<comment type="similarity">
    <text evidence="7">Belongs to the class I-like SAM-binding methyltransferase superfamily. TrmB family.</text>
</comment>
<evidence type="ECO:0000256" key="5">
    <source>
        <dbReference type="ARBA" id="ARBA00022691"/>
    </source>
</evidence>
<keyword evidence="3 7" id="KW-0489">Methyltransferase</keyword>
<dbReference type="Proteomes" id="UP000271380">
    <property type="component" value="Chromosome"/>
</dbReference>
<comment type="caution">
    <text evidence="7">Lacks conserved residue(s) required for the propagation of feature annotation.</text>
</comment>
<keyword evidence="4 7" id="KW-0808">Transferase</keyword>
<evidence type="ECO:0000256" key="2">
    <source>
        <dbReference type="ARBA" id="ARBA00003015"/>
    </source>
</evidence>
<reference evidence="9 10" key="1">
    <citation type="submission" date="2018-12" db="EMBL/GenBank/DDBJ databases">
        <authorList>
            <consortium name="Pathogen Informatics"/>
        </authorList>
    </citation>
    <scope>NUCLEOTIDE SEQUENCE [LARGE SCALE GENOMIC DNA]</scope>
    <source>
        <strain evidence="9 10">NCTC949</strain>
    </source>
</reference>
<evidence type="ECO:0000313" key="9">
    <source>
        <dbReference type="EMBL" id="VEH05953.1"/>
    </source>
</evidence>
<name>A0AB38VU77_9CORY</name>
<dbReference type="InterPro" id="IPR003358">
    <property type="entry name" value="tRNA_(Gua-N-7)_MeTrfase_Trmb"/>
</dbReference>